<name>A0A9D1T0U0_9BACT</name>
<dbReference type="SUPFAM" id="SSF50486">
    <property type="entry name" value="FMT C-terminal domain-like"/>
    <property type="match status" value="1"/>
</dbReference>
<evidence type="ECO:0000256" key="2">
    <source>
        <dbReference type="ARBA" id="ARBA00012261"/>
    </source>
</evidence>
<dbReference type="InterPro" id="IPR005794">
    <property type="entry name" value="Fmt"/>
</dbReference>
<feature type="domain" description="Formyl transferase N-terminal" evidence="6">
    <location>
        <begin position="8"/>
        <end position="178"/>
    </location>
</feature>
<reference evidence="8" key="2">
    <citation type="journal article" date="2021" name="PeerJ">
        <title>Extensive microbial diversity within the chicken gut microbiome revealed by metagenomics and culture.</title>
        <authorList>
            <person name="Gilroy R."/>
            <person name="Ravi A."/>
            <person name="Getino M."/>
            <person name="Pursley I."/>
            <person name="Horton D.L."/>
            <person name="Alikhan N.F."/>
            <person name="Baker D."/>
            <person name="Gharbi K."/>
            <person name="Hall N."/>
            <person name="Watson M."/>
            <person name="Adriaenssens E.M."/>
            <person name="Foster-Nyarko E."/>
            <person name="Jarju S."/>
            <person name="Secka A."/>
            <person name="Antonio M."/>
            <person name="Oren A."/>
            <person name="Chaudhuri R.R."/>
            <person name="La Ragione R."/>
            <person name="Hildebrand F."/>
            <person name="Pallen M.J."/>
        </authorList>
    </citation>
    <scope>NUCLEOTIDE SEQUENCE</scope>
    <source>
        <strain evidence="8">10669</strain>
    </source>
</reference>
<dbReference type="EC" id="2.1.2.9" evidence="2 5"/>
<comment type="catalytic activity">
    <reaction evidence="5">
        <text>L-methionyl-tRNA(fMet) + (6R)-10-formyltetrahydrofolate = N-formyl-L-methionyl-tRNA(fMet) + (6S)-5,6,7,8-tetrahydrofolate + H(+)</text>
        <dbReference type="Rhea" id="RHEA:24380"/>
        <dbReference type="Rhea" id="RHEA-COMP:9952"/>
        <dbReference type="Rhea" id="RHEA-COMP:9953"/>
        <dbReference type="ChEBI" id="CHEBI:15378"/>
        <dbReference type="ChEBI" id="CHEBI:57453"/>
        <dbReference type="ChEBI" id="CHEBI:78530"/>
        <dbReference type="ChEBI" id="CHEBI:78844"/>
        <dbReference type="ChEBI" id="CHEBI:195366"/>
        <dbReference type="EC" id="2.1.2.9"/>
    </reaction>
</comment>
<evidence type="ECO:0000259" key="7">
    <source>
        <dbReference type="Pfam" id="PF02911"/>
    </source>
</evidence>
<reference evidence="8" key="1">
    <citation type="submission" date="2020-10" db="EMBL/GenBank/DDBJ databases">
        <authorList>
            <person name="Gilroy R."/>
        </authorList>
    </citation>
    <scope>NUCLEOTIDE SEQUENCE</scope>
    <source>
        <strain evidence="8">10669</strain>
    </source>
</reference>
<dbReference type="InterPro" id="IPR044135">
    <property type="entry name" value="Met-tRNA-FMT_C"/>
</dbReference>
<dbReference type="InterPro" id="IPR041711">
    <property type="entry name" value="Met-tRNA-FMT_N"/>
</dbReference>
<evidence type="ECO:0000256" key="4">
    <source>
        <dbReference type="ARBA" id="ARBA00022917"/>
    </source>
</evidence>
<evidence type="ECO:0000256" key="1">
    <source>
        <dbReference type="ARBA" id="ARBA00010699"/>
    </source>
</evidence>
<evidence type="ECO:0000256" key="5">
    <source>
        <dbReference type="HAMAP-Rule" id="MF_00182"/>
    </source>
</evidence>
<sequence length="346" mass="37469">MSDLKKTVFFGSDPIALPILETLISAPLRALVRIEAIYSQPDRPSGRGQKIQPNAIAQWARRYGIPLFQPEKLGPEDAARLRELGCDIGLVMAYGHILKQEMLDAPRLGFFNYHASLLPHFRGPAPIEAAIASGASGTGVTLQRIVPALDEGDVVGSAVIPLDEDSTRASLRERISDACTFITMDTLPRIIRGTAENIPQPEKHASYTRKISRADSAVDFRAPARMIAARTRALSPWPGCTFPFNGLEIKLGHVEAVSAPELAPAAPGTVVPWMKGELLVATGKDFLRIHSLQRPGGRMLPARDFLAGMKIPAGTVLESREMIPLSQKTPWKKKPAAAVPAAPRSC</sequence>
<dbReference type="Pfam" id="PF02911">
    <property type="entry name" value="Formyl_trans_C"/>
    <property type="match status" value="1"/>
</dbReference>
<dbReference type="NCBIfam" id="TIGR00460">
    <property type="entry name" value="fmt"/>
    <property type="match status" value="1"/>
</dbReference>
<dbReference type="AlphaFoldDB" id="A0A9D1T0U0"/>
<dbReference type="InterPro" id="IPR036477">
    <property type="entry name" value="Formyl_transf_N_sf"/>
</dbReference>
<evidence type="ECO:0000313" key="9">
    <source>
        <dbReference type="Proteomes" id="UP000886812"/>
    </source>
</evidence>
<dbReference type="InterPro" id="IPR011034">
    <property type="entry name" value="Formyl_transferase-like_C_sf"/>
</dbReference>
<organism evidence="8 9">
    <name type="scientific">Candidatus Spyradosoma merdigallinarum</name>
    <dbReference type="NCBI Taxonomy" id="2840950"/>
    <lineage>
        <taxon>Bacteria</taxon>
        <taxon>Pseudomonadati</taxon>
        <taxon>Verrucomicrobiota</taxon>
        <taxon>Opitutia</taxon>
        <taxon>Opitutia incertae sedis</taxon>
        <taxon>Candidatus Spyradosoma</taxon>
    </lineage>
</organism>
<dbReference type="PANTHER" id="PTHR11138">
    <property type="entry name" value="METHIONYL-TRNA FORMYLTRANSFERASE"/>
    <property type="match status" value="1"/>
</dbReference>
<proteinExistence type="inferred from homology"/>
<dbReference type="HAMAP" id="MF_00182">
    <property type="entry name" value="Formyl_trans"/>
    <property type="match status" value="1"/>
</dbReference>
<feature type="binding site" evidence="5">
    <location>
        <begin position="116"/>
        <end position="119"/>
    </location>
    <ligand>
        <name>(6S)-5,6,7,8-tetrahydrofolate</name>
        <dbReference type="ChEBI" id="CHEBI:57453"/>
    </ligand>
</feature>
<keyword evidence="4 5" id="KW-0648">Protein biosynthesis</keyword>
<dbReference type="Proteomes" id="UP000886812">
    <property type="component" value="Unassembled WGS sequence"/>
</dbReference>
<dbReference type="CDD" id="cd08646">
    <property type="entry name" value="FMT_core_Met-tRNA-FMT_N"/>
    <property type="match status" value="1"/>
</dbReference>
<keyword evidence="3 5" id="KW-0808">Transferase</keyword>
<dbReference type="CDD" id="cd08704">
    <property type="entry name" value="Met_tRNA_FMT_C"/>
    <property type="match status" value="1"/>
</dbReference>
<comment type="function">
    <text evidence="5">Attaches a formyl group to the free amino group of methionyl-tRNA(fMet). The formyl group appears to play a dual role in the initiator identity of N-formylmethionyl-tRNA by promoting its recognition by IF2 and preventing the misappropriation of this tRNA by the elongation apparatus.</text>
</comment>
<protein>
    <recommendedName>
        <fullName evidence="2 5">Methionyl-tRNA formyltransferase</fullName>
        <ecNumber evidence="2 5">2.1.2.9</ecNumber>
    </recommendedName>
</protein>
<dbReference type="GO" id="GO:0004479">
    <property type="term" value="F:methionyl-tRNA formyltransferase activity"/>
    <property type="evidence" value="ECO:0007669"/>
    <property type="project" value="UniProtKB-UniRule"/>
</dbReference>
<evidence type="ECO:0000256" key="3">
    <source>
        <dbReference type="ARBA" id="ARBA00022679"/>
    </source>
</evidence>
<dbReference type="Pfam" id="PF00551">
    <property type="entry name" value="Formyl_trans_N"/>
    <property type="match status" value="1"/>
</dbReference>
<dbReference type="Gene3D" id="3.40.50.12230">
    <property type="match status" value="1"/>
</dbReference>
<dbReference type="InterPro" id="IPR005793">
    <property type="entry name" value="Formyl_trans_C"/>
</dbReference>
<dbReference type="PANTHER" id="PTHR11138:SF5">
    <property type="entry name" value="METHIONYL-TRNA FORMYLTRANSFERASE, MITOCHONDRIAL"/>
    <property type="match status" value="1"/>
</dbReference>
<comment type="caution">
    <text evidence="8">The sequence shown here is derived from an EMBL/GenBank/DDBJ whole genome shotgun (WGS) entry which is preliminary data.</text>
</comment>
<dbReference type="EMBL" id="DVOG01000054">
    <property type="protein sequence ID" value="HIV03910.1"/>
    <property type="molecule type" value="Genomic_DNA"/>
</dbReference>
<evidence type="ECO:0000259" key="6">
    <source>
        <dbReference type="Pfam" id="PF00551"/>
    </source>
</evidence>
<gene>
    <name evidence="5 8" type="primary">fmt</name>
    <name evidence="8" type="ORF">IAC75_02030</name>
</gene>
<feature type="domain" description="Formyl transferase C-terminal" evidence="7">
    <location>
        <begin position="210"/>
        <end position="309"/>
    </location>
</feature>
<dbReference type="InterPro" id="IPR002376">
    <property type="entry name" value="Formyl_transf_N"/>
</dbReference>
<evidence type="ECO:0000313" key="8">
    <source>
        <dbReference type="EMBL" id="HIV03910.1"/>
    </source>
</evidence>
<comment type="similarity">
    <text evidence="1 5">Belongs to the Fmt family.</text>
</comment>
<dbReference type="SUPFAM" id="SSF53328">
    <property type="entry name" value="Formyltransferase"/>
    <property type="match status" value="1"/>
</dbReference>
<accession>A0A9D1T0U0</accession>